<dbReference type="Proteomes" id="UP000054097">
    <property type="component" value="Unassembled WGS sequence"/>
</dbReference>
<keyword evidence="2" id="KW-1185">Reference proteome</keyword>
<dbReference type="EMBL" id="KN824338">
    <property type="protein sequence ID" value="KIM23380.1"/>
    <property type="molecule type" value="Genomic_DNA"/>
</dbReference>
<proteinExistence type="predicted"/>
<gene>
    <name evidence="1" type="ORF">M408DRAFT_263892</name>
</gene>
<accession>A0A0C3AFD7</accession>
<dbReference type="OrthoDB" id="3135357at2759"/>
<reference evidence="2" key="2">
    <citation type="submission" date="2015-01" db="EMBL/GenBank/DDBJ databases">
        <title>Evolutionary Origins and Diversification of the Mycorrhizal Mutualists.</title>
        <authorList>
            <consortium name="DOE Joint Genome Institute"/>
            <consortium name="Mycorrhizal Genomics Consortium"/>
            <person name="Kohler A."/>
            <person name="Kuo A."/>
            <person name="Nagy L.G."/>
            <person name="Floudas D."/>
            <person name="Copeland A."/>
            <person name="Barry K.W."/>
            <person name="Cichocki N."/>
            <person name="Veneault-Fourrey C."/>
            <person name="LaButti K."/>
            <person name="Lindquist E.A."/>
            <person name="Lipzen A."/>
            <person name="Lundell T."/>
            <person name="Morin E."/>
            <person name="Murat C."/>
            <person name="Riley R."/>
            <person name="Ohm R."/>
            <person name="Sun H."/>
            <person name="Tunlid A."/>
            <person name="Henrissat B."/>
            <person name="Grigoriev I.V."/>
            <person name="Hibbett D.S."/>
            <person name="Martin F."/>
        </authorList>
    </citation>
    <scope>NUCLEOTIDE SEQUENCE [LARGE SCALE GENOMIC DNA]</scope>
    <source>
        <strain evidence="2">MAFF 305830</strain>
    </source>
</reference>
<evidence type="ECO:0008006" key="3">
    <source>
        <dbReference type="Google" id="ProtNLM"/>
    </source>
</evidence>
<name>A0A0C3AFD7_SERVB</name>
<organism evidence="1 2">
    <name type="scientific">Serendipita vermifera MAFF 305830</name>
    <dbReference type="NCBI Taxonomy" id="933852"/>
    <lineage>
        <taxon>Eukaryota</taxon>
        <taxon>Fungi</taxon>
        <taxon>Dikarya</taxon>
        <taxon>Basidiomycota</taxon>
        <taxon>Agaricomycotina</taxon>
        <taxon>Agaricomycetes</taxon>
        <taxon>Sebacinales</taxon>
        <taxon>Serendipitaceae</taxon>
        <taxon>Serendipita</taxon>
    </lineage>
</organism>
<sequence length="456" mass="53414">MRRTPQLSIELWQWILRYAISIPEFLDPETYDGIFSQYLYEERLDTLSDETAYWVTERHRRSLQLVSKTWAAYMKTYQHRFVRMLDIFREKIPPESLKCAIRVSFGRYDCKCAEKCANRLDRLYCYQNVWKNPYFSNFCSWTLEDIGPLDKLEIADMMRECFKLADFLIDSQSLCQVKVFLGLDHPSLNRSGRNASSHILGILPKLRNLYAYDIEKFSEIQELASNHRATPGKESVGPMIRVAQNVVTLSLFFHPFQGYYSSPYTLDFPSLRHLRIQYSFTGVDVDKIMQEITIPILKSTHGNIRSIYIQSLRSDPVPPLDIWDLCPKLERFGSTVDQMPPPPSYHPVHTFVSPFFLEEETDMGVFLWPNLQRFTSDMKWADTYPKQPASDEWLQMAAERGIRIEDRNGLTWEEYTIMKTTVQLDSDRSDNMVVSRTILALGRFNAPPWLRCFLGT</sequence>
<dbReference type="HOGENOM" id="CLU_055669_0_0_1"/>
<reference evidence="1 2" key="1">
    <citation type="submission" date="2014-04" db="EMBL/GenBank/DDBJ databases">
        <authorList>
            <consortium name="DOE Joint Genome Institute"/>
            <person name="Kuo A."/>
            <person name="Zuccaro A."/>
            <person name="Kohler A."/>
            <person name="Nagy L.G."/>
            <person name="Floudas D."/>
            <person name="Copeland A."/>
            <person name="Barry K.W."/>
            <person name="Cichocki N."/>
            <person name="Veneault-Fourrey C."/>
            <person name="LaButti K."/>
            <person name="Lindquist E.A."/>
            <person name="Lipzen A."/>
            <person name="Lundell T."/>
            <person name="Morin E."/>
            <person name="Murat C."/>
            <person name="Sun H."/>
            <person name="Tunlid A."/>
            <person name="Henrissat B."/>
            <person name="Grigoriev I.V."/>
            <person name="Hibbett D.S."/>
            <person name="Martin F."/>
            <person name="Nordberg H.P."/>
            <person name="Cantor M.N."/>
            <person name="Hua S.X."/>
        </authorList>
    </citation>
    <scope>NUCLEOTIDE SEQUENCE [LARGE SCALE GENOMIC DNA]</scope>
    <source>
        <strain evidence="1 2">MAFF 305830</strain>
    </source>
</reference>
<evidence type="ECO:0000313" key="2">
    <source>
        <dbReference type="Proteomes" id="UP000054097"/>
    </source>
</evidence>
<protein>
    <recommendedName>
        <fullName evidence="3">F-box domain-containing protein</fullName>
    </recommendedName>
</protein>
<dbReference type="AlphaFoldDB" id="A0A0C3AFD7"/>
<evidence type="ECO:0000313" key="1">
    <source>
        <dbReference type="EMBL" id="KIM23380.1"/>
    </source>
</evidence>